<protein>
    <submittedName>
        <fullName evidence="4">Fe-S cluster biogenesis protein NfuA</fullName>
    </submittedName>
</protein>
<evidence type="ECO:0000313" key="4">
    <source>
        <dbReference type="EMBL" id="MDP9850119.1"/>
    </source>
</evidence>
<keyword evidence="5" id="KW-1185">Reference proteome</keyword>
<reference evidence="4 5" key="1">
    <citation type="submission" date="2023-07" db="EMBL/GenBank/DDBJ databases">
        <title>Sequencing the genomes of 1000 actinobacteria strains.</title>
        <authorList>
            <person name="Klenk H.-P."/>
        </authorList>
    </citation>
    <scope>NUCLEOTIDE SEQUENCE [LARGE SCALE GENOMIC DNA]</scope>
    <source>
        <strain evidence="4 5">DSM 46740</strain>
    </source>
</reference>
<evidence type="ECO:0000256" key="1">
    <source>
        <dbReference type="ARBA" id="ARBA00049958"/>
    </source>
</evidence>
<sequence length="186" mass="19888">MPQAHDIQATGGRVEALISEFGALTDPVTRAKAEELVRALVELYGAGLERVVEIVTEAEDAKVLHRLVGDPLVSGLLVLHDLHPLSTAERVREALDRVRPSLGLHEGGVELLDVDESGVVRLRLRGSCHGCSSSQATVTDAIERAVASAAPEVSRVDVEAVADDREPLLQIRHRPPGSRPTPEAVS</sequence>
<organism evidence="4 5">
    <name type="scientific">Streptosporangium lutulentum</name>
    <dbReference type="NCBI Taxonomy" id="1461250"/>
    <lineage>
        <taxon>Bacteria</taxon>
        <taxon>Bacillati</taxon>
        <taxon>Actinomycetota</taxon>
        <taxon>Actinomycetes</taxon>
        <taxon>Streptosporangiales</taxon>
        <taxon>Streptosporangiaceae</taxon>
        <taxon>Streptosporangium</taxon>
    </lineage>
</organism>
<feature type="domain" description="NIF system FeS cluster assembly NifU C-terminal" evidence="3">
    <location>
        <begin position="91"/>
        <end position="156"/>
    </location>
</feature>
<dbReference type="EMBL" id="JAUSQU010000001">
    <property type="protein sequence ID" value="MDP9850119.1"/>
    <property type="molecule type" value="Genomic_DNA"/>
</dbReference>
<dbReference type="SUPFAM" id="SSF117916">
    <property type="entry name" value="Fe-S cluster assembly (FSCA) domain-like"/>
    <property type="match status" value="1"/>
</dbReference>
<name>A0ABT9QW02_9ACTN</name>
<dbReference type="InterPro" id="IPR001075">
    <property type="entry name" value="NIF_FeS_clus_asmbl_NifU_C"/>
</dbReference>
<dbReference type="PANTHER" id="PTHR11178">
    <property type="entry name" value="IRON-SULFUR CLUSTER SCAFFOLD PROTEIN NFU-RELATED"/>
    <property type="match status" value="1"/>
</dbReference>
<dbReference type="RefSeq" id="WP_307568350.1">
    <property type="nucleotide sequence ID" value="NZ_JAUSQU010000001.1"/>
</dbReference>
<feature type="region of interest" description="Disordered" evidence="2">
    <location>
        <begin position="166"/>
        <end position="186"/>
    </location>
</feature>
<comment type="function">
    <text evidence="1">May be involved in the formation or repair of [Fe-S] clusters present in iron-sulfur proteins.</text>
</comment>
<evidence type="ECO:0000259" key="3">
    <source>
        <dbReference type="Pfam" id="PF01106"/>
    </source>
</evidence>
<evidence type="ECO:0000313" key="5">
    <source>
        <dbReference type="Proteomes" id="UP001225356"/>
    </source>
</evidence>
<gene>
    <name evidence="4" type="ORF">J2853_009330</name>
</gene>
<accession>A0ABT9QW02</accession>
<dbReference type="Pfam" id="PF01106">
    <property type="entry name" value="NifU"/>
    <property type="match status" value="1"/>
</dbReference>
<dbReference type="InterPro" id="IPR034904">
    <property type="entry name" value="FSCA_dom_sf"/>
</dbReference>
<evidence type="ECO:0000256" key="2">
    <source>
        <dbReference type="SAM" id="MobiDB-lite"/>
    </source>
</evidence>
<dbReference type="Proteomes" id="UP001225356">
    <property type="component" value="Unassembled WGS sequence"/>
</dbReference>
<comment type="caution">
    <text evidence="4">The sequence shown here is derived from an EMBL/GenBank/DDBJ whole genome shotgun (WGS) entry which is preliminary data.</text>
</comment>
<proteinExistence type="predicted"/>
<dbReference type="Gene3D" id="3.30.300.130">
    <property type="entry name" value="Fe-S cluster assembly (FSCA)"/>
    <property type="match status" value="1"/>
</dbReference>